<dbReference type="EMBL" id="AKWF02000023">
    <property type="protein sequence ID" value="EMO64678.1"/>
    <property type="molecule type" value="Genomic_DNA"/>
</dbReference>
<feature type="transmembrane region" description="Helical" evidence="1">
    <location>
        <begin position="5"/>
        <end position="29"/>
    </location>
</feature>
<evidence type="ECO:0000313" key="3">
    <source>
        <dbReference type="Proteomes" id="UP000012159"/>
    </source>
</evidence>
<dbReference type="Proteomes" id="UP000012159">
    <property type="component" value="Unassembled WGS sequence"/>
</dbReference>
<proteinExistence type="predicted"/>
<keyword evidence="1" id="KW-0812">Transmembrane</keyword>
<evidence type="ECO:0000256" key="1">
    <source>
        <dbReference type="SAM" id="Phobius"/>
    </source>
</evidence>
<comment type="caution">
    <text evidence="2">The sequence shown here is derived from an EMBL/GenBank/DDBJ whole genome shotgun (WGS) entry which is preliminary data.</text>
</comment>
<keyword evidence="1" id="KW-0472">Membrane</keyword>
<accession>M6WSD2</accession>
<gene>
    <name evidence="2" type="ORF">LEP1GSC133_2934</name>
</gene>
<feature type="transmembrane region" description="Helical" evidence="1">
    <location>
        <begin position="84"/>
        <end position="103"/>
    </location>
</feature>
<sequence>MQNKFLIFCFIVFSLLFSVFISSFIPIFFALLNSRPIGKVFLFSLQMGFFGILSGSFYWIPSGIYVYFRLYQNQKIATVFTKKMVLILTFIFILLVCLFIIAVNSDFNSPFRKVLEKSRLATSPFVTTLDKMDLKVATPKNQFLFDSDRFASVIPKLLYFYGNPDLKWKLKVSFYDAEFDQKNKTPLSILYGGKHKKYELDGIIFDYSGVVVRNVLYLIWFQEERNDRNQKVASFYLKTIDLNSLEESYSGRIYQEIGTATSPAITYLPKENRILLVYNMISPSLKGLQYSKIALNRLTEPLWEETKSIFYEKYDLELDELRFWFHGNSNYLFSLVRSENRISGYTGAQVIGIVKFEDFGNYNSIRIFDFGEFNIDNVFVDGDLNIILTDIDLKKILKINLDKMYKIDFEW</sequence>
<reference evidence="2 3" key="1">
    <citation type="submission" date="2013-01" db="EMBL/GenBank/DDBJ databases">
        <authorList>
            <person name="Harkins D.M."/>
            <person name="Durkin A.S."/>
            <person name="Brinkac L.M."/>
            <person name="Haft D.H."/>
            <person name="Selengut J.D."/>
            <person name="Sanka R."/>
            <person name="DePew J."/>
            <person name="Purushe J."/>
            <person name="Picardeau M."/>
            <person name="Werts C."/>
            <person name="Goarant C."/>
            <person name="Vinetz J.M."/>
            <person name="Sutton G.G."/>
            <person name="Nierman W.C."/>
            <person name="Fouts D.E."/>
        </authorList>
    </citation>
    <scope>NUCLEOTIDE SEQUENCE [LARGE SCALE GENOMIC DNA]</scope>
    <source>
        <strain evidence="2 3">200901868</strain>
    </source>
</reference>
<dbReference type="AlphaFoldDB" id="M6WSD2"/>
<protein>
    <submittedName>
        <fullName evidence="2">Uncharacterized protein</fullName>
    </submittedName>
</protein>
<organism evidence="2 3">
    <name type="scientific">Leptospira borgpetersenii serovar Pomona str. 200901868</name>
    <dbReference type="NCBI Taxonomy" id="1192866"/>
    <lineage>
        <taxon>Bacteria</taxon>
        <taxon>Pseudomonadati</taxon>
        <taxon>Spirochaetota</taxon>
        <taxon>Spirochaetia</taxon>
        <taxon>Leptospirales</taxon>
        <taxon>Leptospiraceae</taxon>
        <taxon>Leptospira</taxon>
    </lineage>
</organism>
<evidence type="ECO:0000313" key="2">
    <source>
        <dbReference type="EMBL" id="EMO64678.1"/>
    </source>
</evidence>
<name>M6WSD2_LEPBO</name>
<keyword evidence="1" id="KW-1133">Transmembrane helix</keyword>
<feature type="transmembrane region" description="Helical" evidence="1">
    <location>
        <begin position="41"/>
        <end position="68"/>
    </location>
</feature>